<evidence type="ECO:0000313" key="8">
    <source>
        <dbReference type="EMBL" id="ASC69337.1"/>
    </source>
</evidence>
<evidence type="ECO:0000256" key="3">
    <source>
        <dbReference type="ARBA" id="ARBA00022692"/>
    </source>
</evidence>
<evidence type="ECO:0000256" key="1">
    <source>
        <dbReference type="ARBA" id="ARBA00004651"/>
    </source>
</evidence>
<feature type="transmembrane region" description="Helical" evidence="6">
    <location>
        <begin position="158"/>
        <end position="178"/>
    </location>
</feature>
<keyword evidence="9" id="KW-1185">Reference proteome</keyword>
<feature type="transmembrane region" description="Helical" evidence="6">
    <location>
        <begin position="6"/>
        <end position="29"/>
    </location>
</feature>
<evidence type="ECO:0000313" key="9">
    <source>
        <dbReference type="Proteomes" id="UP000191901"/>
    </source>
</evidence>
<dbReference type="OrthoDB" id="9812980at2"/>
<dbReference type="PANTHER" id="PTHR12677">
    <property type="entry name" value="GOLGI APPARATUS MEMBRANE PROTEIN TVP38-RELATED"/>
    <property type="match status" value="1"/>
</dbReference>
<evidence type="ECO:0000256" key="4">
    <source>
        <dbReference type="ARBA" id="ARBA00022989"/>
    </source>
</evidence>
<evidence type="ECO:0000256" key="2">
    <source>
        <dbReference type="ARBA" id="ARBA00022475"/>
    </source>
</evidence>
<evidence type="ECO:0000256" key="5">
    <source>
        <dbReference type="ARBA" id="ARBA00023136"/>
    </source>
</evidence>
<evidence type="ECO:0000256" key="6">
    <source>
        <dbReference type="RuleBase" id="RU366058"/>
    </source>
</evidence>
<dbReference type="EMBL" id="CP021983">
    <property type="protein sequence ID" value="ASC69337.1"/>
    <property type="molecule type" value="Genomic_DNA"/>
</dbReference>
<feature type="domain" description="VTT" evidence="7">
    <location>
        <begin position="61"/>
        <end position="179"/>
    </location>
</feature>
<dbReference type="Proteomes" id="UP000191901">
    <property type="component" value="Chromosome"/>
</dbReference>
<evidence type="ECO:0000259" key="7">
    <source>
        <dbReference type="Pfam" id="PF09335"/>
    </source>
</evidence>
<feature type="transmembrane region" description="Helical" evidence="6">
    <location>
        <begin position="132"/>
        <end position="152"/>
    </location>
</feature>
<keyword evidence="4 6" id="KW-1133">Transmembrane helix</keyword>
<feature type="transmembrane region" description="Helical" evidence="6">
    <location>
        <begin position="50"/>
        <end position="74"/>
    </location>
</feature>
<keyword evidence="3 6" id="KW-0812">Transmembrane</keyword>
<protein>
    <recommendedName>
        <fullName evidence="6">TVP38/TMEM64 family membrane protein</fullName>
    </recommendedName>
</protein>
<proteinExistence type="inferred from homology"/>
<keyword evidence="5 6" id="KW-0472">Membrane</keyword>
<accession>A0A1Z3HGJ9</accession>
<dbReference type="GO" id="GO:0005886">
    <property type="term" value="C:plasma membrane"/>
    <property type="evidence" value="ECO:0007669"/>
    <property type="project" value="UniProtKB-SubCell"/>
</dbReference>
<keyword evidence="2 6" id="KW-1003">Cell membrane</keyword>
<reference evidence="8 9" key="1">
    <citation type="journal article" date="2016" name="Biochim. Biophys. Acta">
        <title>Characterization of red-shifted phycobilisomes isolated from the chlorophyll f-containing cyanobacterium Halomicronema hongdechloris.</title>
        <authorList>
            <person name="Li Y."/>
            <person name="Lin Y."/>
            <person name="Garvey C.J."/>
            <person name="Birch D."/>
            <person name="Corkery R.W."/>
            <person name="Loughlin P.C."/>
            <person name="Scheer H."/>
            <person name="Willows R.D."/>
            <person name="Chen M."/>
        </authorList>
    </citation>
    <scope>NUCLEOTIDE SEQUENCE [LARGE SCALE GENOMIC DNA]</scope>
    <source>
        <strain evidence="8 9">C2206</strain>
    </source>
</reference>
<sequence>MGLKHLRFWGLLVVTALVIVGWTVAPEWLDQAQLVRFICGLGPWREAGFVLAHVIATPLGLPGALLVVVGGMIFGVVWGTLWSALGATLGAIASFLLVRYWLHDWCKHYLERHPKLRRLNCRLCNRPLRYVLAVRLVPISPFNVVNFLFGLTSIPLRTYVLGTGLGILPGTLIYTWLGHAGRQALTAGRWGSLLLALAALVLLGGLSILSKSRRSP</sequence>
<dbReference type="AlphaFoldDB" id="A0A1Z3HGJ9"/>
<dbReference type="RefSeq" id="WP_080810763.1">
    <property type="nucleotide sequence ID" value="NZ_CP021983.2"/>
</dbReference>
<gene>
    <name evidence="8" type="ORF">XM38_002640</name>
</gene>
<comment type="similarity">
    <text evidence="6">Belongs to the TVP38/TMEM64 family.</text>
</comment>
<dbReference type="Pfam" id="PF09335">
    <property type="entry name" value="VTT_dom"/>
    <property type="match status" value="1"/>
</dbReference>
<dbReference type="KEGG" id="hhg:XM38_002640"/>
<organism evidence="8 9">
    <name type="scientific">Halomicronema hongdechloris C2206</name>
    <dbReference type="NCBI Taxonomy" id="1641165"/>
    <lineage>
        <taxon>Bacteria</taxon>
        <taxon>Bacillati</taxon>
        <taxon>Cyanobacteriota</taxon>
        <taxon>Cyanophyceae</taxon>
        <taxon>Nodosilineales</taxon>
        <taxon>Nodosilineaceae</taxon>
        <taxon>Halomicronema</taxon>
    </lineage>
</organism>
<dbReference type="STRING" id="1641165.XM38_15635"/>
<name>A0A1Z3HGJ9_9CYAN</name>
<dbReference type="InterPro" id="IPR032816">
    <property type="entry name" value="VTT_dom"/>
</dbReference>
<feature type="transmembrane region" description="Helical" evidence="6">
    <location>
        <begin position="190"/>
        <end position="209"/>
    </location>
</feature>
<comment type="subcellular location">
    <subcellularLocation>
        <location evidence="1 6">Cell membrane</location>
        <topology evidence="1 6">Multi-pass membrane protein</topology>
    </subcellularLocation>
</comment>
<dbReference type="PANTHER" id="PTHR12677:SF59">
    <property type="entry name" value="GOLGI APPARATUS MEMBRANE PROTEIN TVP38-RELATED"/>
    <property type="match status" value="1"/>
</dbReference>
<dbReference type="InterPro" id="IPR015414">
    <property type="entry name" value="TMEM64"/>
</dbReference>
<feature type="transmembrane region" description="Helical" evidence="6">
    <location>
        <begin position="80"/>
        <end position="102"/>
    </location>
</feature>